<keyword evidence="2" id="KW-0813">Transport</keyword>
<dbReference type="Pfam" id="PF01061">
    <property type="entry name" value="ABC2_membrane"/>
    <property type="match status" value="1"/>
</dbReference>
<evidence type="ECO:0000256" key="3">
    <source>
        <dbReference type="ARBA" id="ARBA00022692"/>
    </source>
</evidence>
<dbReference type="EMBL" id="CP133617">
    <property type="protein sequence ID" value="WMV33992.1"/>
    <property type="molecule type" value="Genomic_DNA"/>
</dbReference>
<evidence type="ECO:0000313" key="9">
    <source>
        <dbReference type="Proteomes" id="UP001234989"/>
    </source>
</evidence>
<keyword evidence="5 6" id="KW-0472">Membrane</keyword>
<feature type="transmembrane region" description="Helical" evidence="6">
    <location>
        <begin position="156"/>
        <end position="177"/>
    </location>
</feature>
<protein>
    <recommendedName>
        <fullName evidence="7">ABC-2 type transporter transmembrane domain-containing protein</fullName>
    </recommendedName>
</protein>
<evidence type="ECO:0000259" key="7">
    <source>
        <dbReference type="Pfam" id="PF01061"/>
    </source>
</evidence>
<feature type="transmembrane region" description="Helical" evidence="6">
    <location>
        <begin position="301"/>
        <end position="321"/>
    </location>
</feature>
<dbReference type="GO" id="GO:0140359">
    <property type="term" value="F:ABC-type transporter activity"/>
    <property type="evidence" value="ECO:0007669"/>
    <property type="project" value="InterPro"/>
</dbReference>
<evidence type="ECO:0000256" key="4">
    <source>
        <dbReference type="ARBA" id="ARBA00022989"/>
    </source>
</evidence>
<dbReference type="Gene3D" id="3.40.50.300">
    <property type="entry name" value="P-loop containing nucleotide triphosphate hydrolases"/>
    <property type="match status" value="1"/>
</dbReference>
<sequence length="399" mass="44527">MITYRTGEMTVGPAIALFTDEIPTVLDSSTTFQIMNSIRQSIHILQGTTMILLLQPARETYNLVGDIVLLSDGQIAYQGPHEKILGFFEYMGFKCPERKGEADFLLEKLGDELGVPFDKSKSHPAALTTQSYGVSKKELLKTCSAREFLLMKRNSFIYIFKIVQLIIMDFITMTLFLRTELHKNTARDGGVYLGALFFCCNDDYVQWILRTCPQYYEASSLYKQRDSLFFLAWAYALPTWILKIPITLVEVCIWVCMTHYVVGFDAVSGRFFKQIFLLICVNQMASALFRLLAALGRNLRVANTFVSFALLTVMVMGGFVVSRAFGKPQPILSEETVTDRIANTRGGATELSTGESFMGVTGAGKTTLMDVLAGSKSGGHIEGSITISGYPKKKKHLLE</sequence>
<organism evidence="8 9">
    <name type="scientific">Solanum verrucosum</name>
    <dbReference type="NCBI Taxonomy" id="315347"/>
    <lineage>
        <taxon>Eukaryota</taxon>
        <taxon>Viridiplantae</taxon>
        <taxon>Streptophyta</taxon>
        <taxon>Embryophyta</taxon>
        <taxon>Tracheophyta</taxon>
        <taxon>Spermatophyta</taxon>
        <taxon>Magnoliopsida</taxon>
        <taxon>eudicotyledons</taxon>
        <taxon>Gunneridae</taxon>
        <taxon>Pentapetalae</taxon>
        <taxon>asterids</taxon>
        <taxon>lamiids</taxon>
        <taxon>Solanales</taxon>
        <taxon>Solanaceae</taxon>
        <taxon>Solanoideae</taxon>
        <taxon>Solaneae</taxon>
        <taxon>Solanum</taxon>
    </lineage>
</organism>
<dbReference type="GO" id="GO:0005886">
    <property type="term" value="C:plasma membrane"/>
    <property type="evidence" value="ECO:0007669"/>
    <property type="project" value="UniProtKB-ARBA"/>
</dbReference>
<dbReference type="Proteomes" id="UP001234989">
    <property type="component" value="Chromosome 6"/>
</dbReference>
<gene>
    <name evidence="8" type="ORF">MTR67_027377</name>
</gene>
<dbReference type="AlphaFoldDB" id="A0AAF0R4Y1"/>
<reference evidence="8" key="1">
    <citation type="submission" date="2023-08" db="EMBL/GenBank/DDBJ databases">
        <title>A de novo genome assembly of Solanum verrucosum Schlechtendal, a Mexican diploid species geographically isolated from the other diploid A-genome species in potato relatives.</title>
        <authorList>
            <person name="Hosaka K."/>
        </authorList>
    </citation>
    <scope>NUCLEOTIDE SEQUENCE</scope>
    <source>
        <tissue evidence="8">Young leaves</tissue>
    </source>
</reference>
<evidence type="ECO:0000313" key="8">
    <source>
        <dbReference type="EMBL" id="WMV33992.1"/>
    </source>
</evidence>
<keyword evidence="9" id="KW-1185">Reference proteome</keyword>
<dbReference type="InterPro" id="IPR013525">
    <property type="entry name" value="ABC2_TM"/>
</dbReference>
<evidence type="ECO:0000256" key="2">
    <source>
        <dbReference type="ARBA" id="ARBA00022448"/>
    </source>
</evidence>
<accession>A0AAF0R4Y1</accession>
<keyword evidence="4 6" id="KW-1133">Transmembrane helix</keyword>
<feature type="transmembrane region" description="Helical" evidence="6">
    <location>
        <begin position="275"/>
        <end position="295"/>
    </location>
</feature>
<evidence type="ECO:0000256" key="5">
    <source>
        <dbReference type="ARBA" id="ARBA00023136"/>
    </source>
</evidence>
<evidence type="ECO:0000256" key="6">
    <source>
        <dbReference type="SAM" id="Phobius"/>
    </source>
</evidence>
<dbReference type="InterPro" id="IPR027417">
    <property type="entry name" value="P-loop_NTPase"/>
</dbReference>
<proteinExistence type="predicted"/>
<comment type="subcellular location">
    <subcellularLocation>
        <location evidence="1">Membrane</location>
        <topology evidence="1">Multi-pass membrane protein</topology>
    </subcellularLocation>
</comment>
<keyword evidence="3 6" id="KW-0812">Transmembrane</keyword>
<feature type="transmembrane region" description="Helical" evidence="6">
    <location>
        <begin position="240"/>
        <end position="263"/>
    </location>
</feature>
<name>A0AAF0R4Y1_SOLVR</name>
<evidence type="ECO:0000256" key="1">
    <source>
        <dbReference type="ARBA" id="ARBA00004141"/>
    </source>
</evidence>
<dbReference type="SUPFAM" id="SSF52540">
    <property type="entry name" value="P-loop containing nucleoside triphosphate hydrolases"/>
    <property type="match status" value="1"/>
</dbReference>
<dbReference type="PANTHER" id="PTHR19241">
    <property type="entry name" value="ATP-BINDING CASSETTE TRANSPORTER"/>
    <property type="match status" value="1"/>
</dbReference>
<feature type="domain" description="ABC-2 type transporter transmembrane" evidence="7">
    <location>
        <begin position="139"/>
        <end position="323"/>
    </location>
</feature>